<sequence length="524" mass="58823">MTAQPAFTPVAARRTLAAKDPPPTATPKATNFSSAVVDYVQRAFFEFNRQKDTPLFVGITDKDIRAKLSSIVNQATAEGITNERDWSSYPLPHEFVLEERRQAAVMAAPMQNIPLANMNLTWGQPPATWAPELATSNKKRKSPDQEVADPNGQAVTPPWKKANTKSLAERITGKSKNQEKKQKHKANANWFDTSDAALAARRQRFGNVLPDPSTYVSPRDGSPTIDANTGPIVGTCEVVEKNYFRLTAPPNPSTVRPLRILEQALAHIIAKWKGEHDYTWVCDQLKALRQDITVQRVKTPFTIKVYETHARIALQVKDLGEYNQCQTQLRALYKSKLGANGTSGGKEDEFTAYRILYLIYTRNRTDMSNMLADLTTADKQGQYVRLALQVRAALASGNHHRFFQLYRSSQDKAMFPYLMDMFVDRERVAALAVMCRAFKPDVRSTVLVKELAFDNPDDNTPVDEDDISEHTQRKCLEFIQRYSGDGLFEDKGDGDIRVMTSKAGNLFEQAKQAAFGRVDIKGQI</sequence>
<dbReference type="Gene3D" id="1.25.40.990">
    <property type="match status" value="1"/>
</dbReference>
<name>N1PPE8_DOTSN</name>
<feature type="region of interest" description="Disordered" evidence="1">
    <location>
        <begin position="209"/>
        <end position="228"/>
    </location>
</feature>
<evidence type="ECO:0000313" key="4">
    <source>
        <dbReference type="Proteomes" id="UP000016933"/>
    </source>
</evidence>
<reference evidence="4" key="1">
    <citation type="journal article" date="2012" name="PLoS Genet.">
        <title>The genomes of the fungal plant pathogens Cladosporium fulvum and Dothistroma septosporum reveal adaptation to different hosts and lifestyles but also signatures of common ancestry.</title>
        <authorList>
            <person name="de Wit P.J.G.M."/>
            <person name="van der Burgt A."/>
            <person name="Oekmen B."/>
            <person name="Stergiopoulos I."/>
            <person name="Abd-Elsalam K.A."/>
            <person name="Aerts A.L."/>
            <person name="Bahkali A.H."/>
            <person name="Beenen H.G."/>
            <person name="Chettri P."/>
            <person name="Cox M.P."/>
            <person name="Datema E."/>
            <person name="de Vries R.P."/>
            <person name="Dhillon B."/>
            <person name="Ganley A.R."/>
            <person name="Griffiths S.A."/>
            <person name="Guo Y."/>
            <person name="Hamelin R.C."/>
            <person name="Henrissat B."/>
            <person name="Kabir M.S."/>
            <person name="Jashni M.K."/>
            <person name="Kema G."/>
            <person name="Klaubauf S."/>
            <person name="Lapidus A."/>
            <person name="Levasseur A."/>
            <person name="Lindquist E."/>
            <person name="Mehrabi R."/>
            <person name="Ohm R.A."/>
            <person name="Owen T.J."/>
            <person name="Salamov A."/>
            <person name="Schwelm A."/>
            <person name="Schijlen E."/>
            <person name="Sun H."/>
            <person name="van den Burg H.A."/>
            <person name="van Ham R.C.H.J."/>
            <person name="Zhang S."/>
            <person name="Goodwin S.B."/>
            <person name="Grigoriev I.V."/>
            <person name="Collemare J."/>
            <person name="Bradshaw R.E."/>
        </authorList>
    </citation>
    <scope>NUCLEOTIDE SEQUENCE [LARGE SCALE GENOMIC DNA]</scope>
    <source>
        <strain evidence="4">NZE10 / CBS 128990</strain>
    </source>
</reference>
<dbReference type="OrthoDB" id="199574at2759"/>
<dbReference type="STRING" id="675120.N1PPE8"/>
<evidence type="ECO:0000259" key="2">
    <source>
        <dbReference type="Pfam" id="PF03399"/>
    </source>
</evidence>
<dbReference type="EMBL" id="KB446539">
    <property type="protein sequence ID" value="EME44304.1"/>
    <property type="molecule type" value="Genomic_DNA"/>
</dbReference>
<dbReference type="GO" id="GO:0005634">
    <property type="term" value="C:nucleus"/>
    <property type="evidence" value="ECO:0007669"/>
    <property type="project" value="TreeGrafter"/>
</dbReference>
<feature type="domain" description="SAC3/GANP/THP3 conserved" evidence="2">
    <location>
        <begin position="247"/>
        <end position="458"/>
    </location>
</feature>
<dbReference type="HOGENOM" id="CLU_015513_0_0_1"/>
<dbReference type="AlphaFoldDB" id="N1PPE8"/>
<protein>
    <recommendedName>
        <fullName evidence="2">SAC3/GANP/THP3 conserved domain-containing protein</fullName>
    </recommendedName>
</protein>
<keyword evidence="4" id="KW-1185">Reference proteome</keyword>
<dbReference type="InterPro" id="IPR045107">
    <property type="entry name" value="SAC3/GANP/THP3"/>
</dbReference>
<evidence type="ECO:0000313" key="3">
    <source>
        <dbReference type="EMBL" id="EME44304.1"/>
    </source>
</evidence>
<dbReference type="PANTHER" id="PTHR12436:SF4">
    <property type="entry name" value="LEUKOCYTE RECEPTOR CLUSTER MEMBER 8"/>
    <property type="match status" value="1"/>
</dbReference>
<feature type="region of interest" description="Disordered" evidence="1">
    <location>
        <begin position="126"/>
        <end position="165"/>
    </location>
</feature>
<evidence type="ECO:0000256" key="1">
    <source>
        <dbReference type="SAM" id="MobiDB-lite"/>
    </source>
</evidence>
<reference evidence="3 4" key="2">
    <citation type="journal article" date="2012" name="PLoS Pathog.">
        <title>Diverse lifestyles and strategies of plant pathogenesis encoded in the genomes of eighteen Dothideomycetes fungi.</title>
        <authorList>
            <person name="Ohm R.A."/>
            <person name="Feau N."/>
            <person name="Henrissat B."/>
            <person name="Schoch C.L."/>
            <person name="Horwitz B.A."/>
            <person name="Barry K.W."/>
            <person name="Condon B.J."/>
            <person name="Copeland A.C."/>
            <person name="Dhillon B."/>
            <person name="Glaser F."/>
            <person name="Hesse C.N."/>
            <person name="Kosti I."/>
            <person name="LaButti K."/>
            <person name="Lindquist E.A."/>
            <person name="Lucas S."/>
            <person name="Salamov A.A."/>
            <person name="Bradshaw R.E."/>
            <person name="Ciuffetti L."/>
            <person name="Hamelin R.C."/>
            <person name="Kema G.H.J."/>
            <person name="Lawrence C."/>
            <person name="Scott J.A."/>
            <person name="Spatafora J.W."/>
            <person name="Turgeon B.G."/>
            <person name="de Wit P.J.G.M."/>
            <person name="Zhong S."/>
            <person name="Goodwin S.B."/>
            <person name="Grigoriev I.V."/>
        </authorList>
    </citation>
    <scope>NUCLEOTIDE SEQUENCE [LARGE SCALE GENOMIC DNA]</scope>
    <source>
        <strain evidence="4">NZE10 / CBS 128990</strain>
    </source>
</reference>
<dbReference type="Pfam" id="PF03399">
    <property type="entry name" value="SAC3_GANP"/>
    <property type="match status" value="1"/>
</dbReference>
<organism evidence="3 4">
    <name type="scientific">Dothistroma septosporum (strain NZE10 / CBS 128990)</name>
    <name type="common">Red band needle blight fungus</name>
    <name type="synonym">Mycosphaerella pini</name>
    <dbReference type="NCBI Taxonomy" id="675120"/>
    <lineage>
        <taxon>Eukaryota</taxon>
        <taxon>Fungi</taxon>
        <taxon>Dikarya</taxon>
        <taxon>Ascomycota</taxon>
        <taxon>Pezizomycotina</taxon>
        <taxon>Dothideomycetes</taxon>
        <taxon>Dothideomycetidae</taxon>
        <taxon>Mycosphaerellales</taxon>
        <taxon>Mycosphaerellaceae</taxon>
        <taxon>Dothistroma</taxon>
    </lineage>
</organism>
<dbReference type="eggNOG" id="KOG1861">
    <property type="taxonomic scope" value="Eukaryota"/>
</dbReference>
<gene>
    <name evidence="3" type="ORF">DOTSEDRAFT_53449</name>
</gene>
<dbReference type="OMA" id="RESFKCG"/>
<dbReference type="PANTHER" id="PTHR12436">
    <property type="entry name" value="80 KDA MCM3-ASSOCIATED PROTEIN"/>
    <property type="match status" value="1"/>
</dbReference>
<dbReference type="InterPro" id="IPR005062">
    <property type="entry name" value="SAC3/GANP/THP3_conserved"/>
</dbReference>
<accession>N1PPE8</accession>
<proteinExistence type="predicted"/>
<feature type="region of interest" description="Disordered" evidence="1">
    <location>
        <begin position="1"/>
        <end position="30"/>
    </location>
</feature>
<dbReference type="Proteomes" id="UP000016933">
    <property type="component" value="Unassembled WGS sequence"/>
</dbReference>